<feature type="domain" description="THD" evidence="5">
    <location>
        <begin position="32"/>
        <end position="176"/>
    </location>
</feature>
<protein>
    <recommendedName>
        <fullName evidence="5">THD domain-containing protein</fullName>
    </recommendedName>
</protein>
<name>A0AAV2I3N8_LYMST</name>
<comment type="similarity">
    <text evidence="2">Belongs to the tumor necrosis factor family.</text>
</comment>
<evidence type="ECO:0000256" key="3">
    <source>
        <dbReference type="ARBA" id="ARBA00022514"/>
    </source>
</evidence>
<evidence type="ECO:0000313" key="6">
    <source>
        <dbReference type="EMBL" id="CAL1540016.1"/>
    </source>
</evidence>
<dbReference type="GO" id="GO:0005125">
    <property type="term" value="F:cytokine activity"/>
    <property type="evidence" value="ECO:0007669"/>
    <property type="project" value="UniProtKB-KW"/>
</dbReference>
<dbReference type="GO" id="GO:0005164">
    <property type="term" value="F:tumor necrosis factor receptor binding"/>
    <property type="evidence" value="ECO:0007669"/>
    <property type="project" value="InterPro"/>
</dbReference>
<dbReference type="Pfam" id="PF00229">
    <property type="entry name" value="TNF"/>
    <property type="match status" value="1"/>
</dbReference>
<dbReference type="EMBL" id="CAXITT010000367">
    <property type="protein sequence ID" value="CAL1540016.1"/>
    <property type="molecule type" value="Genomic_DNA"/>
</dbReference>
<proteinExistence type="inferred from homology"/>
<dbReference type="Gene3D" id="2.60.120.40">
    <property type="match status" value="1"/>
</dbReference>
<organism evidence="6 7">
    <name type="scientific">Lymnaea stagnalis</name>
    <name type="common">Great pond snail</name>
    <name type="synonym">Helix stagnalis</name>
    <dbReference type="NCBI Taxonomy" id="6523"/>
    <lineage>
        <taxon>Eukaryota</taxon>
        <taxon>Metazoa</taxon>
        <taxon>Spiralia</taxon>
        <taxon>Lophotrochozoa</taxon>
        <taxon>Mollusca</taxon>
        <taxon>Gastropoda</taxon>
        <taxon>Heterobranchia</taxon>
        <taxon>Euthyneura</taxon>
        <taxon>Panpulmonata</taxon>
        <taxon>Hygrophila</taxon>
        <taxon>Lymnaeoidea</taxon>
        <taxon>Lymnaeidae</taxon>
        <taxon>Lymnaea</taxon>
    </lineage>
</organism>
<keyword evidence="4" id="KW-0472">Membrane</keyword>
<dbReference type="GO" id="GO:0005615">
    <property type="term" value="C:extracellular space"/>
    <property type="evidence" value="ECO:0007669"/>
    <property type="project" value="UniProtKB-KW"/>
</dbReference>
<evidence type="ECO:0000313" key="7">
    <source>
        <dbReference type="Proteomes" id="UP001497497"/>
    </source>
</evidence>
<evidence type="ECO:0000259" key="5">
    <source>
        <dbReference type="PROSITE" id="PS50049"/>
    </source>
</evidence>
<keyword evidence="3" id="KW-0202">Cytokine</keyword>
<dbReference type="PROSITE" id="PS50049">
    <property type="entry name" value="THD_2"/>
    <property type="match status" value="1"/>
</dbReference>
<dbReference type="SUPFAM" id="SSF49842">
    <property type="entry name" value="TNF-like"/>
    <property type="match status" value="1"/>
</dbReference>
<gene>
    <name evidence="6" type="ORF">GSLYS_00013749001</name>
</gene>
<accession>A0AAV2I3N8</accession>
<dbReference type="InterPro" id="IPR006052">
    <property type="entry name" value="TNF_dom"/>
</dbReference>
<dbReference type="PANTHER" id="PTHR11471">
    <property type="entry name" value="TUMOR NECROSIS FACTOR FAMILY MEMBER"/>
    <property type="match status" value="1"/>
</dbReference>
<evidence type="ECO:0000256" key="2">
    <source>
        <dbReference type="ARBA" id="ARBA00008670"/>
    </source>
</evidence>
<dbReference type="GO" id="GO:0006955">
    <property type="term" value="P:immune response"/>
    <property type="evidence" value="ECO:0007669"/>
    <property type="project" value="InterPro"/>
</dbReference>
<dbReference type="AlphaFoldDB" id="A0AAV2I3N8"/>
<comment type="caution">
    <text evidence="6">The sequence shown here is derived from an EMBL/GenBank/DDBJ whole genome shotgun (WGS) entry which is preliminary data.</text>
</comment>
<keyword evidence="7" id="KW-1185">Reference proteome</keyword>
<dbReference type="GO" id="GO:0016020">
    <property type="term" value="C:membrane"/>
    <property type="evidence" value="ECO:0007669"/>
    <property type="project" value="UniProtKB-SubCell"/>
</dbReference>
<evidence type="ECO:0000256" key="4">
    <source>
        <dbReference type="ARBA" id="ARBA00023136"/>
    </source>
</evidence>
<reference evidence="6 7" key="1">
    <citation type="submission" date="2024-04" db="EMBL/GenBank/DDBJ databases">
        <authorList>
            <consortium name="Genoscope - CEA"/>
            <person name="William W."/>
        </authorList>
    </citation>
    <scope>NUCLEOTIDE SEQUENCE [LARGE SCALE GENOMIC DNA]</scope>
</reference>
<dbReference type="Proteomes" id="UP001497497">
    <property type="component" value="Unassembled WGS sequence"/>
</dbReference>
<dbReference type="InterPro" id="IPR008983">
    <property type="entry name" value="Tumour_necrosis_fac-like_dom"/>
</dbReference>
<sequence length="179" mass="19952">MVLLIQIVTNKGKGGNESTFSVPNTDFQSHHVATHKKLLQATNKDSRFPGDHIYLIFSVNNLPNEYTHGVTVTPHSLITKFTGLYYIYCSIHFHQDDTTSKITNYVTYVTRVSHFNPGGTGVLLKSVHTASHKTAKTTFTGGIFFLQEGDRIKIGVTGSDAIEYKSESTYTGMFLLTRE</sequence>
<evidence type="ECO:0000256" key="1">
    <source>
        <dbReference type="ARBA" id="ARBA00004370"/>
    </source>
</evidence>
<dbReference type="PANTHER" id="PTHR11471:SF13">
    <property type="entry name" value="TNF FAMILY PROFILE DOMAIN-CONTAINING PROTEIN"/>
    <property type="match status" value="1"/>
</dbReference>
<comment type="subcellular location">
    <subcellularLocation>
        <location evidence="1">Membrane</location>
    </subcellularLocation>
</comment>